<feature type="region of interest" description="Disordered" evidence="7">
    <location>
        <begin position="695"/>
        <end position="720"/>
    </location>
</feature>
<dbReference type="InterPro" id="IPR014352">
    <property type="entry name" value="FERM/acyl-CoA-bd_prot_sf"/>
</dbReference>
<dbReference type="PRINTS" id="PR00935">
    <property type="entry name" value="BAND41"/>
</dbReference>
<dbReference type="Pfam" id="PF00373">
    <property type="entry name" value="FERM_M"/>
    <property type="match status" value="1"/>
</dbReference>
<evidence type="ECO:0000256" key="2">
    <source>
        <dbReference type="ARBA" id="ARBA00004536"/>
    </source>
</evidence>
<dbReference type="SUPFAM" id="SSF50729">
    <property type="entry name" value="PH domain-like"/>
    <property type="match status" value="1"/>
</dbReference>
<feature type="region of interest" description="Disordered" evidence="7">
    <location>
        <begin position="827"/>
        <end position="854"/>
    </location>
</feature>
<feature type="region of interest" description="Disordered" evidence="7">
    <location>
        <begin position="378"/>
        <end position="399"/>
    </location>
</feature>
<evidence type="ECO:0000256" key="7">
    <source>
        <dbReference type="SAM" id="MobiDB-lite"/>
    </source>
</evidence>
<evidence type="ECO:0000313" key="9">
    <source>
        <dbReference type="WBParaSite" id="maker-PairedContig_2986-snap-gene-1.22-mRNA-1"/>
    </source>
</evidence>
<evidence type="ECO:0000256" key="6">
    <source>
        <dbReference type="ARBA" id="ARBA00043944"/>
    </source>
</evidence>
<dbReference type="GO" id="GO:0005886">
    <property type="term" value="C:plasma membrane"/>
    <property type="evidence" value="ECO:0007669"/>
    <property type="project" value="UniProtKB-ARBA"/>
</dbReference>
<dbReference type="InterPro" id="IPR019749">
    <property type="entry name" value="Band_41_domain"/>
</dbReference>
<dbReference type="FunFam" id="3.10.20.90:FF:000024">
    <property type="entry name" value="Erythrocyte membrane protein band 4.1-like 5"/>
    <property type="match status" value="1"/>
</dbReference>
<dbReference type="CDD" id="cd17108">
    <property type="entry name" value="FERM_F1_EPB41L5_like"/>
    <property type="match status" value="1"/>
</dbReference>
<evidence type="ECO:0000256" key="1">
    <source>
        <dbReference type="ARBA" id="ARBA00004496"/>
    </source>
</evidence>
<feature type="domain" description="FERM" evidence="8">
    <location>
        <begin position="46"/>
        <end position="332"/>
    </location>
</feature>
<accession>A0A1I8ELT3</accession>
<dbReference type="Gene3D" id="1.20.80.10">
    <property type="match status" value="1"/>
</dbReference>
<dbReference type="SUPFAM" id="SSF47031">
    <property type="entry name" value="Second domain of FERM"/>
    <property type="match status" value="1"/>
</dbReference>
<dbReference type="InterPro" id="IPR018979">
    <property type="entry name" value="FERM_N"/>
</dbReference>
<dbReference type="AlphaFoldDB" id="A0A1I8ELT3"/>
<evidence type="ECO:0000256" key="5">
    <source>
        <dbReference type="ARBA" id="ARBA00022949"/>
    </source>
</evidence>
<dbReference type="SMART" id="SM00295">
    <property type="entry name" value="B41"/>
    <property type="match status" value="1"/>
</dbReference>
<proteinExistence type="predicted"/>
<dbReference type="GO" id="GO:0005912">
    <property type="term" value="C:adherens junction"/>
    <property type="evidence" value="ECO:0007669"/>
    <property type="project" value="UniProtKB-SubCell"/>
</dbReference>
<dbReference type="GO" id="GO:0005737">
    <property type="term" value="C:cytoplasm"/>
    <property type="evidence" value="ECO:0007669"/>
    <property type="project" value="UniProtKB-SubCell"/>
</dbReference>
<name>A0A1I8ELT3_WUCBA</name>
<dbReference type="InterPro" id="IPR019747">
    <property type="entry name" value="FERM_CS"/>
</dbReference>
<dbReference type="GO" id="GO:0008092">
    <property type="term" value="F:cytoskeletal protein binding"/>
    <property type="evidence" value="ECO:0007669"/>
    <property type="project" value="InterPro"/>
</dbReference>
<dbReference type="Gene3D" id="3.10.20.90">
    <property type="entry name" value="Phosphatidylinositol 3-kinase Catalytic Subunit, Chain A, domain 1"/>
    <property type="match status" value="1"/>
</dbReference>
<keyword evidence="4" id="KW-0963">Cytoplasm</keyword>
<dbReference type="SMART" id="SM01196">
    <property type="entry name" value="FERM_C"/>
    <property type="match status" value="1"/>
</dbReference>
<dbReference type="PRINTS" id="PR00661">
    <property type="entry name" value="ERMFAMILY"/>
</dbReference>
<dbReference type="GO" id="GO:0005856">
    <property type="term" value="C:cytoskeleton"/>
    <property type="evidence" value="ECO:0007669"/>
    <property type="project" value="TreeGrafter"/>
</dbReference>
<dbReference type="CDD" id="cd14473">
    <property type="entry name" value="FERM_B-lobe"/>
    <property type="match status" value="1"/>
</dbReference>
<feature type="region of interest" description="Disordered" evidence="7">
    <location>
        <begin position="627"/>
        <end position="670"/>
    </location>
</feature>
<dbReference type="Pfam" id="PF09380">
    <property type="entry name" value="FERM_C"/>
    <property type="match status" value="1"/>
</dbReference>
<dbReference type="InterPro" id="IPR011993">
    <property type="entry name" value="PH-like_dom_sf"/>
</dbReference>
<dbReference type="PANTHER" id="PTHR23280">
    <property type="entry name" value="4.1 G PROTEIN"/>
    <property type="match status" value="1"/>
</dbReference>
<keyword evidence="5" id="KW-0965">Cell junction</keyword>
<dbReference type="Gene3D" id="2.30.29.30">
    <property type="entry name" value="Pleckstrin-homology domain (PH domain)/Phosphotyrosine-binding domain (PTB)"/>
    <property type="match status" value="1"/>
</dbReference>
<dbReference type="WBParaSite" id="maker-PairedContig_2986-snap-gene-1.22-mRNA-1">
    <property type="protein sequence ID" value="maker-PairedContig_2986-snap-gene-1.22-mRNA-1"/>
    <property type="gene ID" value="maker-PairedContig_2986-snap-gene-1.22"/>
</dbReference>
<dbReference type="InterPro" id="IPR000798">
    <property type="entry name" value="Ez/rad/moesin-like"/>
</dbReference>
<dbReference type="Pfam" id="PF09379">
    <property type="entry name" value="FERM_N"/>
    <property type="match status" value="1"/>
</dbReference>
<dbReference type="InterPro" id="IPR035963">
    <property type="entry name" value="FERM_2"/>
</dbReference>
<dbReference type="STRING" id="6293.A0A1I8ELT3"/>
<dbReference type="PANTHER" id="PTHR23280:SF25">
    <property type="entry name" value="MOESIN_EZRIN_RADIXIN HOMOLOG 1"/>
    <property type="match status" value="1"/>
</dbReference>
<dbReference type="InterPro" id="IPR018980">
    <property type="entry name" value="FERM_PH-like_C"/>
</dbReference>
<dbReference type="CDD" id="cd13186">
    <property type="entry name" value="FERM_C_NBL4_NBL5"/>
    <property type="match status" value="1"/>
</dbReference>
<comment type="subcellular location">
    <subcellularLocation>
        <location evidence="2">Cell junction</location>
        <location evidence="2">Adherens junction</location>
    </subcellularLocation>
    <subcellularLocation>
        <location evidence="6">Cell projection</location>
        <location evidence="6">Rhabdomere</location>
    </subcellularLocation>
    <subcellularLocation>
        <location evidence="1">Cytoplasm</location>
    </subcellularLocation>
</comment>
<dbReference type="PROSITE" id="PS00660">
    <property type="entry name" value="FERM_1"/>
    <property type="match status" value="1"/>
</dbReference>
<evidence type="ECO:0000256" key="3">
    <source>
        <dbReference type="ARBA" id="ARBA00022025"/>
    </source>
</evidence>
<organism evidence="9">
    <name type="scientific">Wuchereria bancrofti</name>
    <dbReference type="NCBI Taxonomy" id="6293"/>
    <lineage>
        <taxon>Eukaryota</taxon>
        <taxon>Metazoa</taxon>
        <taxon>Ecdysozoa</taxon>
        <taxon>Nematoda</taxon>
        <taxon>Chromadorea</taxon>
        <taxon>Rhabditida</taxon>
        <taxon>Spirurina</taxon>
        <taxon>Spiruromorpha</taxon>
        <taxon>Filarioidea</taxon>
        <taxon>Onchocercidae</taxon>
        <taxon>Wuchereria</taxon>
    </lineage>
</organism>
<evidence type="ECO:0000256" key="4">
    <source>
        <dbReference type="ARBA" id="ARBA00022490"/>
    </source>
</evidence>
<feature type="compositionally biased region" description="Polar residues" evidence="7">
    <location>
        <begin position="646"/>
        <end position="670"/>
    </location>
</feature>
<dbReference type="GO" id="GO:0031032">
    <property type="term" value="P:actomyosin structure organization"/>
    <property type="evidence" value="ECO:0007669"/>
    <property type="project" value="TreeGrafter"/>
</dbReference>
<feature type="region of interest" description="Disordered" evidence="7">
    <location>
        <begin position="17"/>
        <end position="36"/>
    </location>
</feature>
<dbReference type="InterPro" id="IPR019748">
    <property type="entry name" value="FERM_central"/>
</dbReference>
<dbReference type="InterPro" id="IPR000299">
    <property type="entry name" value="FERM_domain"/>
</dbReference>
<dbReference type="InterPro" id="IPR029071">
    <property type="entry name" value="Ubiquitin-like_domsf"/>
</dbReference>
<dbReference type="PROSITE" id="PS50057">
    <property type="entry name" value="FERM_3"/>
    <property type="match status" value="1"/>
</dbReference>
<dbReference type="FunFam" id="1.20.80.10:FF:000003">
    <property type="entry name" value="Tyrosine-protein phosphatase non-receptor type 4"/>
    <property type="match status" value="1"/>
</dbReference>
<sequence length="902" mass="100682">MAGLFRSLSQRFRRSKRYYHPGGDTAGTSEYQQGFDQPEMNSRKHCQCKVLLLDGTDMNIVIPKNAAGRELYDQVFYALDLEERDYFGLQFMDHYHVQHWLDPVKRINKQVPIGPPYTFRFRVKFYSSEPNNLREELTRYQFFLQLKQDIQTGKLECPKDTAIELAAFVLQSELGDYNSVEHTPALISEFRFHPEQDEEMEIAILEKFITCRGQSPATAEINYLNKAKWIELYGVDMHTVEGKDGNLYSLGLTPTGMLVFDGVQKIGLFLWEKIQKLDFKNRKITLVVEEDADQASGQVQLHTFVFNLSSHKACKHLWKCAIEHHTFFRLKYHKPRIAKTSQLFRTIFITFELHSDRCIFSSNEVLKRGRTEYENVHKDGGRLSRRQSATFERRPSQRYGPRQSLMNKRIQLRNDFKKQIGASVGLPVLVPISLEGSCTAANNDTRMNSNGIASSDNRTAINVYANSSGTDTLFDRITTVQNVTSDEQINDIRKLDKSPSISRKQYSSTKDLSHSKSIPLKLIDGIKESEVVDTSLNMVHDSAPRWPELPTSAGSVTATIQPATSHVTRIAISNNGSQGGCASPPYISLQDASVTHCPVNNSNSASPLEHIPPVSTAAPNTRQSLISRNVSENSSGLKSSGSSISNPTGICKTSPSKTYAGSLTRPPLSSMTMTSLNQTFLPAKEDFQNSTVINGNAHPTITSSHSSIQHPSVTSSQNRVSNTLSSTVSVAPSSSDIVRTGIFTTNDRKLFRQTEYDIRSDKSNTASASRLRDLQSRIPHLRAIKCSGTTAMRKICIPAESAMQTSTLNFEPVEAVVDKTYRSRLPVRSGHASGSSTIASDTHESRTSTCDEKISQSRIPVMASSIHRPHSHTQLTSQMIKSEVATTRAVMASTNSRMITDL</sequence>
<feature type="compositionally biased region" description="Polar residues" evidence="7">
    <location>
        <begin position="26"/>
        <end position="35"/>
    </location>
</feature>
<feature type="compositionally biased region" description="Basic and acidic residues" evidence="7">
    <location>
        <begin position="841"/>
        <end position="854"/>
    </location>
</feature>
<dbReference type="FunFam" id="2.30.29.30:FF:000002">
    <property type="entry name" value="Band 4.1-like protein 5 isoform 1"/>
    <property type="match status" value="1"/>
</dbReference>
<protein>
    <recommendedName>
        <fullName evidence="3">Moesin/ezrin/radixin homolog 1</fullName>
    </recommendedName>
</protein>
<reference evidence="9" key="1">
    <citation type="submission" date="2016-11" db="UniProtKB">
        <authorList>
            <consortium name="WormBaseParasite"/>
        </authorList>
    </citation>
    <scope>IDENTIFICATION</scope>
    <source>
        <strain evidence="9">pt0022</strain>
    </source>
</reference>
<feature type="compositionally biased region" description="Low complexity" evidence="7">
    <location>
        <begin position="631"/>
        <end position="645"/>
    </location>
</feature>
<dbReference type="SUPFAM" id="SSF54236">
    <property type="entry name" value="Ubiquitin-like"/>
    <property type="match status" value="1"/>
</dbReference>
<evidence type="ECO:0000259" key="8">
    <source>
        <dbReference type="PROSITE" id="PS50057"/>
    </source>
</evidence>